<evidence type="ECO:0000256" key="8">
    <source>
        <dbReference type="RuleBase" id="RU363041"/>
    </source>
</evidence>
<dbReference type="Proteomes" id="UP001055101">
    <property type="component" value="Unassembled WGS sequence"/>
</dbReference>
<gene>
    <name evidence="9" type="primary">yfcA</name>
    <name evidence="9" type="ORF">EKPJFOCH_1211</name>
</gene>
<keyword evidence="10" id="KW-1185">Reference proteome</keyword>
<reference evidence="9" key="2">
    <citation type="submission" date="2021-08" db="EMBL/GenBank/DDBJ databases">
        <authorList>
            <person name="Tani A."/>
            <person name="Ola A."/>
            <person name="Ogura Y."/>
            <person name="Katsura K."/>
            <person name="Hayashi T."/>
        </authorList>
    </citation>
    <scope>NUCLEOTIDE SEQUENCE</scope>
    <source>
        <strain evidence="9">DSM 23674</strain>
    </source>
</reference>
<feature type="transmembrane region" description="Helical" evidence="8">
    <location>
        <begin position="255"/>
        <end position="272"/>
    </location>
</feature>
<evidence type="ECO:0000256" key="5">
    <source>
        <dbReference type="ARBA" id="ARBA00022692"/>
    </source>
</evidence>
<proteinExistence type="inferred from homology"/>
<organism evidence="9 10">
    <name type="scientific">Methylobacterium thuringiense</name>
    <dbReference type="NCBI Taxonomy" id="1003091"/>
    <lineage>
        <taxon>Bacteria</taxon>
        <taxon>Pseudomonadati</taxon>
        <taxon>Pseudomonadota</taxon>
        <taxon>Alphaproteobacteria</taxon>
        <taxon>Hyphomicrobiales</taxon>
        <taxon>Methylobacteriaceae</taxon>
        <taxon>Methylobacterium</taxon>
    </lineage>
</organism>
<feature type="transmembrane region" description="Helical" evidence="8">
    <location>
        <begin position="184"/>
        <end position="202"/>
    </location>
</feature>
<dbReference type="InterPro" id="IPR002781">
    <property type="entry name" value="TM_pro_TauE-like"/>
</dbReference>
<evidence type="ECO:0000313" key="10">
    <source>
        <dbReference type="Proteomes" id="UP001055101"/>
    </source>
</evidence>
<evidence type="ECO:0000256" key="1">
    <source>
        <dbReference type="ARBA" id="ARBA00004651"/>
    </source>
</evidence>
<evidence type="ECO:0000256" key="6">
    <source>
        <dbReference type="ARBA" id="ARBA00022989"/>
    </source>
</evidence>
<keyword evidence="3" id="KW-0813">Transport</keyword>
<dbReference type="Pfam" id="PF01925">
    <property type="entry name" value="TauE"/>
    <property type="match status" value="1"/>
</dbReference>
<keyword evidence="4 8" id="KW-1003">Cell membrane</keyword>
<keyword evidence="6 8" id="KW-1133">Transmembrane helix</keyword>
<evidence type="ECO:0000256" key="2">
    <source>
        <dbReference type="ARBA" id="ARBA00009142"/>
    </source>
</evidence>
<name>A0ABQ4TIT1_9HYPH</name>
<feature type="transmembrane region" description="Helical" evidence="8">
    <location>
        <begin position="21"/>
        <end position="42"/>
    </location>
</feature>
<reference evidence="9" key="1">
    <citation type="journal article" date="2021" name="Front. Microbiol.">
        <title>Comprehensive Comparative Genomics and Phenotyping of Methylobacterium Species.</title>
        <authorList>
            <person name="Alessa O."/>
            <person name="Ogura Y."/>
            <person name="Fujitani Y."/>
            <person name="Takami H."/>
            <person name="Hayashi T."/>
            <person name="Sahin N."/>
            <person name="Tani A."/>
        </authorList>
    </citation>
    <scope>NUCLEOTIDE SEQUENCE</scope>
    <source>
        <strain evidence="9">DSM 23674</strain>
    </source>
</reference>
<feature type="transmembrane region" description="Helical" evidence="8">
    <location>
        <begin position="48"/>
        <end position="66"/>
    </location>
</feature>
<accession>A0ABQ4TIT1</accession>
<evidence type="ECO:0000313" key="9">
    <source>
        <dbReference type="EMBL" id="GJE54729.1"/>
    </source>
</evidence>
<dbReference type="InterPro" id="IPR052017">
    <property type="entry name" value="TSUP"/>
</dbReference>
<feature type="transmembrane region" description="Helical" evidence="8">
    <location>
        <begin position="101"/>
        <end position="123"/>
    </location>
</feature>
<dbReference type="EMBL" id="BPRA01000005">
    <property type="protein sequence ID" value="GJE54729.1"/>
    <property type="molecule type" value="Genomic_DNA"/>
</dbReference>
<protein>
    <recommendedName>
        <fullName evidence="8">Probable membrane transporter protein</fullName>
    </recommendedName>
</protein>
<sequence length="289" mass="28992">MRADPARSLDPRERNPDSRPVFHMIGGVDTGTLAGLFGIAVVAGCFDAIAGGGGLLTLPALLLAGLDPVSAIATNKLQGSGGSVSASIAFARRGLIRWPEAIPAALAAGAASVAGALCVSLLPKSALDTMVPLLLVGIALYFATARRLGNADATARITPRLFALTLAPAIGFYDGVFGPGAGSFYMIGFVTLLGLGVVRATAHTKLANAASNLGSLALFAAQGVVVWPVGLAMALGAVIGAQAGSALAVKLGARLIRPLLVVIACTMALRLLSDPANPLRRAVLGSLGL</sequence>
<evidence type="ECO:0000256" key="7">
    <source>
        <dbReference type="ARBA" id="ARBA00023136"/>
    </source>
</evidence>
<comment type="similarity">
    <text evidence="2 8">Belongs to the 4-toluene sulfonate uptake permease (TSUP) (TC 2.A.102) family.</text>
</comment>
<dbReference type="PANTHER" id="PTHR30269:SF0">
    <property type="entry name" value="MEMBRANE TRANSPORTER PROTEIN YFCA-RELATED"/>
    <property type="match status" value="1"/>
</dbReference>
<keyword evidence="5 8" id="KW-0812">Transmembrane</keyword>
<evidence type="ECO:0000256" key="4">
    <source>
        <dbReference type="ARBA" id="ARBA00022475"/>
    </source>
</evidence>
<dbReference type="PANTHER" id="PTHR30269">
    <property type="entry name" value="TRANSMEMBRANE PROTEIN YFCA"/>
    <property type="match status" value="1"/>
</dbReference>
<comment type="caution">
    <text evidence="9">The sequence shown here is derived from an EMBL/GenBank/DDBJ whole genome shotgun (WGS) entry which is preliminary data.</text>
</comment>
<keyword evidence="7 8" id="KW-0472">Membrane</keyword>
<comment type="subcellular location">
    <subcellularLocation>
        <location evidence="1 8">Cell membrane</location>
        <topology evidence="1 8">Multi-pass membrane protein</topology>
    </subcellularLocation>
</comment>
<evidence type="ECO:0000256" key="3">
    <source>
        <dbReference type="ARBA" id="ARBA00022448"/>
    </source>
</evidence>
<feature type="transmembrane region" description="Helical" evidence="8">
    <location>
        <begin position="214"/>
        <end position="243"/>
    </location>
</feature>